<keyword evidence="4" id="KW-1185">Reference proteome</keyword>
<dbReference type="Proteomes" id="UP001189429">
    <property type="component" value="Unassembled WGS sequence"/>
</dbReference>
<proteinExistence type="predicted"/>
<feature type="region of interest" description="Disordered" evidence="1">
    <location>
        <begin position="30"/>
        <end position="53"/>
    </location>
</feature>
<reference evidence="3" key="1">
    <citation type="submission" date="2023-10" db="EMBL/GenBank/DDBJ databases">
        <authorList>
            <person name="Chen Y."/>
            <person name="Shah S."/>
            <person name="Dougan E. K."/>
            <person name="Thang M."/>
            <person name="Chan C."/>
        </authorList>
    </citation>
    <scope>NUCLEOTIDE SEQUENCE [LARGE SCALE GENOMIC DNA]</scope>
</reference>
<comment type="caution">
    <text evidence="3">The sequence shown here is derived from an EMBL/GenBank/DDBJ whole genome shotgun (WGS) entry which is preliminary data.</text>
</comment>
<evidence type="ECO:0000313" key="4">
    <source>
        <dbReference type="Proteomes" id="UP001189429"/>
    </source>
</evidence>
<dbReference type="EMBL" id="CAUYUJ010013091">
    <property type="protein sequence ID" value="CAK0835475.1"/>
    <property type="molecule type" value="Genomic_DNA"/>
</dbReference>
<feature type="signal peptide" evidence="2">
    <location>
        <begin position="1"/>
        <end position="20"/>
    </location>
</feature>
<protein>
    <submittedName>
        <fullName evidence="3">Uncharacterized protein</fullName>
    </submittedName>
</protein>
<evidence type="ECO:0000256" key="1">
    <source>
        <dbReference type="SAM" id="MobiDB-lite"/>
    </source>
</evidence>
<evidence type="ECO:0000256" key="2">
    <source>
        <dbReference type="SAM" id="SignalP"/>
    </source>
</evidence>
<feature type="non-terminal residue" evidence="3">
    <location>
        <position position="211"/>
    </location>
</feature>
<accession>A0ABN9ST58</accession>
<sequence length="211" mass="21796">MCPSSLLFFLLLLLLLFGTSLPPPPLLPYPLDPSDPADPCRSPGGRLGGARRAWQVAPRRGMARAVAVGGAAVNWRSAPGLPAVCAPPPRRLPADGPTTSGQTRGGGGGPARAAGRARRRRPRTTALGGAPRGTALAGRRNEPRTWCSPISCCGALLADARGAAAATRGCSPPLRESLRRGRRPPATAPPAPPAPARCRSRTFRSPPLALP</sequence>
<name>A0ABN9ST58_9DINO</name>
<feature type="region of interest" description="Disordered" evidence="1">
    <location>
        <begin position="166"/>
        <end position="211"/>
    </location>
</feature>
<feature type="compositionally biased region" description="Pro residues" evidence="1">
    <location>
        <begin position="186"/>
        <end position="195"/>
    </location>
</feature>
<keyword evidence="2" id="KW-0732">Signal</keyword>
<feature type="region of interest" description="Disordered" evidence="1">
    <location>
        <begin position="85"/>
        <end position="141"/>
    </location>
</feature>
<evidence type="ECO:0000313" key="3">
    <source>
        <dbReference type="EMBL" id="CAK0835475.1"/>
    </source>
</evidence>
<feature type="chain" id="PRO_5047007596" evidence="2">
    <location>
        <begin position="21"/>
        <end position="211"/>
    </location>
</feature>
<organism evidence="3 4">
    <name type="scientific">Prorocentrum cordatum</name>
    <dbReference type="NCBI Taxonomy" id="2364126"/>
    <lineage>
        <taxon>Eukaryota</taxon>
        <taxon>Sar</taxon>
        <taxon>Alveolata</taxon>
        <taxon>Dinophyceae</taxon>
        <taxon>Prorocentrales</taxon>
        <taxon>Prorocentraceae</taxon>
        <taxon>Prorocentrum</taxon>
    </lineage>
</organism>
<gene>
    <name evidence="3" type="ORF">PCOR1329_LOCUS32362</name>
</gene>